<name>A0A017RXH8_9CLOT</name>
<keyword evidence="2" id="KW-1185">Reference proteome</keyword>
<proteinExistence type="predicted"/>
<protein>
    <submittedName>
        <fullName evidence="1">Uncharacterized protein</fullName>
    </submittedName>
</protein>
<accession>A0A017RXH8</accession>
<dbReference type="STRING" id="1403537.Q428_03200"/>
<sequence>MIKVDLDDMDPTRFDLVDMCVERGKAATEEKIPAIKQKIEELNFIIGKHL</sequence>
<reference evidence="1 2" key="1">
    <citation type="journal article" date="2014" name="Genome Announc.">
        <title>Draft Genome Sequence of Fervidicella metallireducens Strain AeBT, an Iron-Reducing Thermoanaerobe from the Great Artesian Basin.</title>
        <authorList>
            <person name="Patel B.K."/>
        </authorList>
    </citation>
    <scope>NUCLEOTIDE SEQUENCE [LARGE SCALE GENOMIC DNA]</scope>
    <source>
        <strain evidence="1 2">AeB</strain>
    </source>
</reference>
<organism evidence="1 2">
    <name type="scientific">Fervidicella metallireducens AeB</name>
    <dbReference type="NCBI Taxonomy" id="1403537"/>
    <lineage>
        <taxon>Bacteria</taxon>
        <taxon>Bacillati</taxon>
        <taxon>Bacillota</taxon>
        <taxon>Clostridia</taxon>
        <taxon>Eubacteriales</taxon>
        <taxon>Clostridiaceae</taxon>
        <taxon>Fervidicella</taxon>
    </lineage>
</organism>
<evidence type="ECO:0000313" key="1">
    <source>
        <dbReference type="EMBL" id="EYE89296.1"/>
    </source>
</evidence>
<dbReference type="EMBL" id="AZQP01000006">
    <property type="protein sequence ID" value="EYE89296.1"/>
    <property type="molecule type" value="Genomic_DNA"/>
</dbReference>
<gene>
    <name evidence="1" type="ORF">Q428_03200</name>
</gene>
<dbReference type="AlphaFoldDB" id="A0A017RXH8"/>
<dbReference type="Proteomes" id="UP000019681">
    <property type="component" value="Unassembled WGS sequence"/>
</dbReference>
<comment type="caution">
    <text evidence="1">The sequence shown here is derived from an EMBL/GenBank/DDBJ whole genome shotgun (WGS) entry which is preliminary data.</text>
</comment>
<dbReference type="RefSeq" id="WP_161633582.1">
    <property type="nucleotide sequence ID" value="NZ_AZQP01000006.1"/>
</dbReference>
<evidence type="ECO:0000313" key="2">
    <source>
        <dbReference type="Proteomes" id="UP000019681"/>
    </source>
</evidence>